<organism evidence="1 2">
    <name type="scientific">Tamaricihabitans halophyticus</name>
    <dbReference type="NCBI Taxonomy" id="1262583"/>
    <lineage>
        <taxon>Bacteria</taxon>
        <taxon>Bacillati</taxon>
        <taxon>Actinomycetota</taxon>
        <taxon>Actinomycetes</taxon>
        <taxon>Pseudonocardiales</taxon>
        <taxon>Pseudonocardiaceae</taxon>
        <taxon>Tamaricihabitans</taxon>
    </lineage>
</organism>
<dbReference type="InterPro" id="IPR024520">
    <property type="entry name" value="DUF3558"/>
</dbReference>
<gene>
    <name evidence="1" type="ORF">EV191_101542</name>
</gene>
<dbReference type="Pfam" id="PF12079">
    <property type="entry name" value="DUF3558"/>
    <property type="match status" value="1"/>
</dbReference>
<proteinExistence type="predicted"/>
<name>A0A4R2R4B8_9PSEU</name>
<dbReference type="EMBL" id="SLXQ01000001">
    <property type="protein sequence ID" value="TCP56599.1"/>
    <property type="molecule type" value="Genomic_DNA"/>
</dbReference>
<dbReference type="Proteomes" id="UP000294911">
    <property type="component" value="Unassembled WGS sequence"/>
</dbReference>
<sequence>MQDPLDLAKFEQDPCSSLTVSQLDDLGVNTTGEAKDDIFGPVCRWKSDGVASVSVYYTVKGAKGMAQEYANRDQHAYFEPMEPVRGYPLVARATDNPENITRCDVAVGVTDESIVQISITQSLNKEGKEDPCVATRRVVEMVVETWKAGGA</sequence>
<reference evidence="1 2" key="1">
    <citation type="submission" date="2019-03" db="EMBL/GenBank/DDBJ databases">
        <title>Genomic Encyclopedia of Type Strains, Phase IV (KMG-IV): sequencing the most valuable type-strain genomes for metagenomic binning, comparative biology and taxonomic classification.</title>
        <authorList>
            <person name="Goeker M."/>
        </authorList>
    </citation>
    <scope>NUCLEOTIDE SEQUENCE [LARGE SCALE GENOMIC DNA]</scope>
    <source>
        <strain evidence="1 2">DSM 45765</strain>
    </source>
</reference>
<evidence type="ECO:0000313" key="1">
    <source>
        <dbReference type="EMBL" id="TCP56599.1"/>
    </source>
</evidence>
<keyword evidence="2" id="KW-1185">Reference proteome</keyword>
<protein>
    <submittedName>
        <fullName evidence="1">Uncharacterized protein DUF3558</fullName>
    </submittedName>
</protein>
<comment type="caution">
    <text evidence="1">The sequence shown here is derived from an EMBL/GenBank/DDBJ whole genome shotgun (WGS) entry which is preliminary data.</text>
</comment>
<dbReference type="AlphaFoldDB" id="A0A4R2R4B8"/>
<accession>A0A4R2R4B8</accession>
<evidence type="ECO:0000313" key="2">
    <source>
        <dbReference type="Proteomes" id="UP000294911"/>
    </source>
</evidence>